<gene>
    <name evidence="2" type="ORF">CI088_12100</name>
</gene>
<sequence length="84" mass="9694">MIYVPQELRKKVTTKKGLGGFDVIAIFLALVFSLVVRGFTYGFLQYLFPIFFTGVVIWLVLPSNDDYRAKNFQVLIQALKFKKI</sequence>
<reference evidence="2 3" key="1">
    <citation type="submission" date="2017-11" db="EMBL/GenBank/DDBJ databases">
        <title>Draft genome sequence of Enterococcus plantarum TRW2 strain isolated from lettuce.</title>
        <authorList>
            <person name="Kim E.B."/>
            <person name="Marco M.L."/>
            <person name="Williams T.R."/>
            <person name="You I.H."/>
        </authorList>
    </citation>
    <scope>NUCLEOTIDE SEQUENCE [LARGE SCALE GENOMIC DNA]</scope>
    <source>
        <strain evidence="2 3">TRW2</strain>
    </source>
</reference>
<dbReference type="RefSeq" id="WP_146237824.1">
    <property type="nucleotide sequence ID" value="NZ_PIEU01000102.1"/>
</dbReference>
<feature type="transmembrane region" description="Helical" evidence="1">
    <location>
        <begin position="43"/>
        <end position="61"/>
    </location>
</feature>
<protein>
    <submittedName>
        <fullName evidence="2">Uncharacterized protein</fullName>
    </submittedName>
</protein>
<dbReference type="Proteomes" id="UP000249828">
    <property type="component" value="Unassembled WGS sequence"/>
</dbReference>
<organism evidence="2 3">
    <name type="scientific">Enterococcus plantarum</name>
    <dbReference type="NCBI Taxonomy" id="1077675"/>
    <lineage>
        <taxon>Bacteria</taxon>
        <taxon>Bacillati</taxon>
        <taxon>Bacillota</taxon>
        <taxon>Bacilli</taxon>
        <taxon>Lactobacillales</taxon>
        <taxon>Enterococcaceae</taxon>
        <taxon>Enterococcus</taxon>
    </lineage>
</organism>
<keyword evidence="1" id="KW-1133">Transmembrane helix</keyword>
<evidence type="ECO:0000313" key="3">
    <source>
        <dbReference type="Proteomes" id="UP000249828"/>
    </source>
</evidence>
<keyword evidence="1" id="KW-0472">Membrane</keyword>
<feature type="transmembrane region" description="Helical" evidence="1">
    <location>
        <begin position="18"/>
        <end position="37"/>
    </location>
</feature>
<dbReference type="AlphaFoldDB" id="A0A2W3Z2M0"/>
<evidence type="ECO:0000313" key="2">
    <source>
        <dbReference type="EMBL" id="PZL71580.1"/>
    </source>
</evidence>
<proteinExistence type="predicted"/>
<feature type="non-terminal residue" evidence="2">
    <location>
        <position position="84"/>
    </location>
</feature>
<evidence type="ECO:0000256" key="1">
    <source>
        <dbReference type="SAM" id="Phobius"/>
    </source>
</evidence>
<keyword evidence="1" id="KW-0812">Transmembrane</keyword>
<dbReference type="EMBL" id="PIEU01000102">
    <property type="protein sequence ID" value="PZL71580.1"/>
    <property type="molecule type" value="Genomic_DNA"/>
</dbReference>
<comment type="caution">
    <text evidence="2">The sequence shown here is derived from an EMBL/GenBank/DDBJ whole genome shotgun (WGS) entry which is preliminary data.</text>
</comment>
<keyword evidence="3" id="KW-1185">Reference proteome</keyword>
<accession>A0A2W3Z2M0</accession>
<name>A0A2W3Z2M0_9ENTE</name>